<dbReference type="InterPro" id="IPR040256">
    <property type="entry name" value="At4g02000-like"/>
</dbReference>
<dbReference type="Proteomes" id="UP000682877">
    <property type="component" value="Chromosome 6"/>
</dbReference>
<reference evidence="4" key="1">
    <citation type="submission" date="2021-01" db="EMBL/GenBank/DDBJ databases">
        <authorList>
            <person name="Bezrukov I."/>
        </authorList>
    </citation>
    <scope>NUCLEOTIDE SEQUENCE</scope>
</reference>
<proteinExistence type="predicted"/>
<keyword evidence="5" id="KW-1185">Reference proteome</keyword>
<dbReference type="Pfam" id="PF14111">
    <property type="entry name" value="DUF4283"/>
    <property type="match status" value="1"/>
</dbReference>
<feature type="domain" description="Zinc knuckle CX2CX4HX4C" evidence="3">
    <location>
        <begin position="122"/>
        <end position="165"/>
    </location>
</feature>
<feature type="region of interest" description="Disordered" evidence="1">
    <location>
        <begin position="411"/>
        <end position="520"/>
    </location>
</feature>
<evidence type="ECO:0000313" key="5">
    <source>
        <dbReference type="Proteomes" id="UP000682877"/>
    </source>
</evidence>
<dbReference type="PANTHER" id="PTHR31286:SF178">
    <property type="entry name" value="DUF4283 DOMAIN-CONTAINING PROTEIN"/>
    <property type="match status" value="1"/>
</dbReference>
<dbReference type="AlphaFoldDB" id="A0A8S2AVX0"/>
<dbReference type="Pfam" id="PF14392">
    <property type="entry name" value="zf-CCHC_4"/>
    <property type="match status" value="1"/>
</dbReference>
<dbReference type="PANTHER" id="PTHR31286">
    <property type="entry name" value="GLYCINE-RICH CELL WALL STRUCTURAL PROTEIN 1.8-LIKE"/>
    <property type="match status" value="1"/>
</dbReference>
<dbReference type="InterPro" id="IPR025558">
    <property type="entry name" value="DUF4283"/>
</dbReference>
<evidence type="ECO:0000259" key="2">
    <source>
        <dbReference type="Pfam" id="PF14111"/>
    </source>
</evidence>
<accession>A0A8S2AVX0</accession>
<feature type="compositionally biased region" description="Basic and acidic residues" evidence="1">
    <location>
        <begin position="449"/>
        <end position="459"/>
    </location>
</feature>
<sequence length="520" mass="57499">MKALLHMMPRIWGLEGKVAGADLGMGKFQFDFDNEEDIVAVLKMEPFHFDNWMVSMVRWTPSVDPDYPSTLKFWVRVMNVPLQFWAEPTFRYIGKGLGHVEEHEGAVDLQKGRVQVTINGLKPLVFDTEIEFSNGEETLVNLWYERLHGYCEVCFSLCHESSHCQAKERVQSKHKESGEEEGDRKMLSYRGAVNSERRNGSGQEGKLKGTSQEISYGERSYKEEQRHNNGYQHGNKKPRADSYHGEGSSRYGRNQSYGQQNEHRERKVTARVEQKQAGAHYEVKTNVVKQGEVPSKQTRKALFHGDSGTDGQKKDALKISDQSLVQVGVAGAEAKLVVEKEKGVSLVMADCTDGTESLTQHADTRGSKEMEGITTNQVSGYTPLMESGMGGNEVLMEDKSLAEDDLLEDISVSSEQNADGTGEAEEGQMSDGEDDSNPNGSMVVSEAPIRNDRVVDTGKRVRNGGVLKGVSSKKMNAQLLLSPKRRVTGTSKDPVGESINRDAGRGGPGGAKPPKPKLNK</sequence>
<gene>
    <name evidence="4" type="ORF">AARE701A_LOCUS16183</name>
</gene>
<protein>
    <recommendedName>
        <fullName evidence="6">DUF4283 domain-containing protein</fullName>
    </recommendedName>
</protein>
<evidence type="ECO:0000259" key="3">
    <source>
        <dbReference type="Pfam" id="PF14392"/>
    </source>
</evidence>
<feature type="compositionally biased region" description="Acidic residues" evidence="1">
    <location>
        <begin position="422"/>
        <end position="436"/>
    </location>
</feature>
<feature type="domain" description="DUF4283" evidence="2">
    <location>
        <begin position="1"/>
        <end position="66"/>
    </location>
</feature>
<feature type="region of interest" description="Disordered" evidence="1">
    <location>
        <begin position="168"/>
        <end position="277"/>
    </location>
</feature>
<organism evidence="4 5">
    <name type="scientific">Arabidopsis arenosa</name>
    <name type="common">Sand rock-cress</name>
    <name type="synonym">Cardaminopsis arenosa</name>
    <dbReference type="NCBI Taxonomy" id="38785"/>
    <lineage>
        <taxon>Eukaryota</taxon>
        <taxon>Viridiplantae</taxon>
        <taxon>Streptophyta</taxon>
        <taxon>Embryophyta</taxon>
        <taxon>Tracheophyta</taxon>
        <taxon>Spermatophyta</taxon>
        <taxon>Magnoliopsida</taxon>
        <taxon>eudicotyledons</taxon>
        <taxon>Gunneridae</taxon>
        <taxon>Pentapetalae</taxon>
        <taxon>rosids</taxon>
        <taxon>malvids</taxon>
        <taxon>Brassicales</taxon>
        <taxon>Brassicaceae</taxon>
        <taxon>Camelineae</taxon>
        <taxon>Arabidopsis</taxon>
    </lineage>
</organism>
<evidence type="ECO:0000313" key="4">
    <source>
        <dbReference type="EMBL" id="CAE6121846.1"/>
    </source>
</evidence>
<evidence type="ECO:0000256" key="1">
    <source>
        <dbReference type="SAM" id="MobiDB-lite"/>
    </source>
</evidence>
<dbReference type="EMBL" id="LR999456">
    <property type="protein sequence ID" value="CAE6121846.1"/>
    <property type="molecule type" value="Genomic_DNA"/>
</dbReference>
<name>A0A8S2AVX0_ARAAE</name>
<feature type="compositionally biased region" description="Basic and acidic residues" evidence="1">
    <location>
        <begin position="168"/>
        <end position="186"/>
    </location>
</feature>
<feature type="compositionally biased region" description="Polar residues" evidence="1">
    <location>
        <begin position="251"/>
        <end position="260"/>
    </location>
</feature>
<feature type="compositionally biased region" description="Basic and acidic residues" evidence="1">
    <location>
        <begin position="261"/>
        <end position="274"/>
    </location>
</feature>
<dbReference type="InterPro" id="IPR025836">
    <property type="entry name" value="Zn_knuckle_CX2CX4HX4C"/>
</dbReference>
<evidence type="ECO:0008006" key="6">
    <source>
        <dbReference type="Google" id="ProtNLM"/>
    </source>
</evidence>